<protein>
    <submittedName>
        <fullName evidence="2">Alpha/beta fold hydrolase</fullName>
    </submittedName>
</protein>
<comment type="caution">
    <text evidence="2">The sequence shown here is derived from an EMBL/GenBank/DDBJ whole genome shotgun (WGS) entry which is preliminary data.</text>
</comment>
<name>A0ABP4ATJ1_9PSEU</name>
<dbReference type="Gene3D" id="3.40.50.1820">
    <property type="entry name" value="alpha/beta hydrolase"/>
    <property type="match status" value="1"/>
</dbReference>
<evidence type="ECO:0000313" key="2">
    <source>
        <dbReference type="EMBL" id="GAA0940549.1"/>
    </source>
</evidence>
<dbReference type="EMBL" id="BAAAHP010000099">
    <property type="protein sequence ID" value="GAA0940549.1"/>
    <property type="molecule type" value="Genomic_DNA"/>
</dbReference>
<dbReference type="SUPFAM" id="SSF53474">
    <property type="entry name" value="alpha/beta-Hydrolases"/>
    <property type="match status" value="1"/>
</dbReference>
<dbReference type="InterPro" id="IPR050228">
    <property type="entry name" value="Carboxylesterase_BioH"/>
</dbReference>
<dbReference type="GO" id="GO:0016787">
    <property type="term" value="F:hydrolase activity"/>
    <property type="evidence" value="ECO:0007669"/>
    <property type="project" value="UniProtKB-KW"/>
</dbReference>
<dbReference type="PANTHER" id="PTHR43194:SF2">
    <property type="entry name" value="PEROXISOMAL MEMBRANE PROTEIN LPX1"/>
    <property type="match status" value="1"/>
</dbReference>
<gene>
    <name evidence="2" type="ORF">GCM10009559_35590</name>
</gene>
<dbReference type="Pfam" id="PF12697">
    <property type="entry name" value="Abhydrolase_6"/>
    <property type="match status" value="1"/>
</dbReference>
<sequence length="289" mass="30472">MPVSAKKSTIVRAFGWGERWAPSLAARFAARAWFTVPPAIPRHRLPALPPGEAIRVELSGRVLHAVAWGAGEPVHLVHGWGGRSEQLGAFVAPLVAAGYRVVAHDAPSHGASPAGARGPRSTTIPELAAALRAAAGEQDAPRAVIAHSIGAAAAAHAVRCGLRPSALVLIAPPADPRWMLDGFVARLGAGARVRAELERLVVRRVGMPWETFDVPALPRSVPVPPTLVVHDAADREVGPEHGRAIAASWPGARLLTTEGLGHRRLLRDPAVVDEVVRFIAGARTVRRPA</sequence>
<accession>A0ABP4ATJ1</accession>
<dbReference type="InterPro" id="IPR029058">
    <property type="entry name" value="AB_hydrolase_fold"/>
</dbReference>
<evidence type="ECO:0000313" key="3">
    <source>
        <dbReference type="Proteomes" id="UP001499967"/>
    </source>
</evidence>
<evidence type="ECO:0000259" key="1">
    <source>
        <dbReference type="Pfam" id="PF12697"/>
    </source>
</evidence>
<dbReference type="Proteomes" id="UP001499967">
    <property type="component" value="Unassembled WGS sequence"/>
</dbReference>
<dbReference type="PANTHER" id="PTHR43194">
    <property type="entry name" value="HYDROLASE ALPHA/BETA FOLD FAMILY"/>
    <property type="match status" value="1"/>
</dbReference>
<keyword evidence="3" id="KW-1185">Reference proteome</keyword>
<reference evidence="3" key="1">
    <citation type="journal article" date="2019" name="Int. J. Syst. Evol. Microbiol.">
        <title>The Global Catalogue of Microorganisms (GCM) 10K type strain sequencing project: providing services to taxonomists for standard genome sequencing and annotation.</title>
        <authorList>
            <consortium name="The Broad Institute Genomics Platform"/>
            <consortium name="The Broad Institute Genome Sequencing Center for Infectious Disease"/>
            <person name="Wu L."/>
            <person name="Ma J."/>
        </authorList>
    </citation>
    <scope>NUCLEOTIDE SEQUENCE [LARGE SCALE GENOMIC DNA]</scope>
    <source>
        <strain evidence="3">JCM 11117</strain>
    </source>
</reference>
<dbReference type="InterPro" id="IPR000073">
    <property type="entry name" value="AB_hydrolase_1"/>
</dbReference>
<feature type="domain" description="AB hydrolase-1" evidence="1">
    <location>
        <begin position="76"/>
        <end position="272"/>
    </location>
</feature>
<keyword evidence="2" id="KW-0378">Hydrolase</keyword>
<proteinExistence type="predicted"/>
<organism evidence="2 3">
    <name type="scientific">Pseudonocardia zijingensis</name>
    <dbReference type="NCBI Taxonomy" id="153376"/>
    <lineage>
        <taxon>Bacteria</taxon>
        <taxon>Bacillati</taxon>
        <taxon>Actinomycetota</taxon>
        <taxon>Actinomycetes</taxon>
        <taxon>Pseudonocardiales</taxon>
        <taxon>Pseudonocardiaceae</taxon>
        <taxon>Pseudonocardia</taxon>
    </lineage>
</organism>